<proteinExistence type="predicted"/>
<dbReference type="EC" id="4.2.1.-" evidence="2"/>
<feature type="signal peptide" evidence="1">
    <location>
        <begin position="1"/>
        <end position="32"/>
    </location>
</feature>
<feature type="chain" id="PRO_5032773948" evidence="1">
    <location>
        <begin position="33"/>
        <end position="213"/>
    </location>
</feature>
<comment type="caution">
    <text evidence="2">The sequence shown here is derived from an EMBL/GenBank/DDBJ whole genome shotgun (WGS) entry which is preliminary data.</text>
</comment>
<dbReference type="EMBL" id="JACGWZ010000004">
    <property type="protein sequence ID" value="MBA8825976.1"/>
    <property type="molecule type" value="Genomic_DNA"/>
</dbReference>
<accession>A0A839E0D0</accession>
<keyword evidence="3" id="KW-1185">Reference proteome</keyword>
<evidence type="ECO:0000256" key="1">
    <source>
        <dbReference type="SAM" id="SignalP"/>
    </source>
</evidence>
<organism evidence="2 3">
    <name type="scientific">Halosaccharopolyspora lacisalsi</name>
    <dbReference type="NCBI Taxonomy" id="1000566"/>
    <lineage>
        <taxon>Bacteria</taxon>
        <taxon>Bacillati</taxon>
        <taxon>Actinomycetota</taxon>
        <taxon>Actinomycetes</taxon>
        <taxon>Pseudonocardiales</taxon>
        <taxon>Pseudonocardiaceae</taxon>
        <taxon>Halosaccharopolyspora</taxon>
    </lineage>
</organism>
<keyword evidence="2" id="KW-0456">Lyase</keyword>
<dbReference type="RefSeq" id="WP_182545209.1">
    <property type="nucleotide sequence ID" value="NZ_JACGWZ010000004.1"/>
</dbReference>
<name>A0A839E0D0_9PSEU</name>
<keyword evidence="1" id="KW-0732">Signal</keyword>
<sequence length="213" mass="21547">MNPRSRLFGARSLAVAACSVLTMFAVSSPATAATFEHNFDCSGDSPLGAQMFSLQQSTDITAPGTVPAGSAFDVVIDPAPEAAPEEVNGYTVNRVENLALKIPVPANSTLAGTELTGGSNLGSTPPEISVSGGVATVRITGPIGGGETYELPTVTARLAAGDSGTIETKLHGTGYDDPGLIPDAAVSSVLGEIDVPSNCYPTPNPVLTTTTIE</sequence>
<protein>
    <submittedName>
        <fullName evidence="2">Dehydratase</fullName>
        <ecNumber evidence="2">4.2.1.-</ecNumber>
    </submittedName>
</protein>
<gene>
    <name evidence="2" type="ORF">FHX42_003342</name>
</gene>
<reference evidence="2 3" key="1">
    <citation type="submission" date="2020-07" db="EMBL/GenBank/DDBJ databases">
        <title>Sequencing the genomes of 1000 actinobacteria strains.</title>
        <authorList>
            <person name="Klenk H.-P."/>
        </authorList>
    </citation>
    <scope>NUCLEOTIDE SEQUENCE [LARGE SCALE GENOMIC DNA]</scope>
    <source>
        <strain evidence="2 3">DSM 45975</strain>
    </source>
</reference>
<evidence type="ECO:0000313" key="2">
    <source>
        <dbReference type="EMBL" id="MBA8825976.1"/>
    </source>
</evidence>
<dbReference type="AlphaFoldDB" id="A0A839E0D0"/>
<dbReference type="GO" id="GO:0016829">
    <property type="term" value="F:lyase activity"/>
    <property type="evidence" value="ECO:0007669"/>
    <property type="project" value="UniProtKB-KW"/>
</dbReference>
<dbReference type="Proteomes" id="UP000569329">
    <property type="component" value="Unassembled WGS sequence"/>
</dbReference>
<evidence type="ECO:0000313" key="3">
    <source>
        <dbReference type="Proteomes" id="UP000569329"/>
    </source>
</evidence>